<dbReference type="RefSeq" id="WP_210046431.1">
    <property type="nucleotide sequence ID" value="NZ_JBHLVU010000014.1"/>
</dbReference>
<organism evidence="1 2">
    <name type="scientific">Paenibacillus sepulcri</name>
    <dbReference type="NCBI Taxonomy" id="359917"/>
    <lineage>
        <taxon>Bacteria</taxon>
        <taxon>Bacillati</taxon>
        <taxon>Bacillota</taxon>
        <taxon>Bacilli</taxon>
        <taxon>Bacillales</taxon>
        <taxon>Paenibacillaceae</taxon>
        <taxon>Paenibacillus</taxon>
    </lineage>
</organism>
<gene>
    <name evidence="1" type="ORF">K0U00_18405</name>
</gene>
<dbReference type="InterPro" id="IPR025394">
    <property type="entry name" value="DUF4127"/>
</dbReference>
<dbReference type="Pfam" id="PF13552">
    <property type="entry name" value="DUF4127"/>
    <property type="match status" value="1"/>
</dbReference>
<name>A0ABS7C520_9BACL</name>
<dbReference type="Proteomes" id="UP001519887">
    <property type="component" value="Unassembled WGS sequence"/>
</dbReference>
<evidence type="ECO:0000313" key="2">
    <source>
        <dbReference type="Proteomes" id="UP001519887"/>
    </source>
</evidence>
<dbReference type="EMBL" id="JAHZIK010000478">
    <property type="protein sequence ID" value="MBW7456004.1"/>
    <property type="molecule type" value="Genomic_DNA"/>
</dbReference>
<proteinExistence type="predicted"/>
<protein>
    <submittedName>
        <fullName evidence="1">DUF4127 family protein</fullName>
    </submittedName>
</protein>
<evidence type="ECO:0000313" key="1">
    <source>
        <dbReference type="EMBL" id="MBW7456004.1"/>
    </source>
</evidence>
<accession>A0ABS7C520</accession>
<reference evidence="1 2" key="1">
    <citation type="submission" date="2021-07" db="EMBL/GenBank/DDBJ databases">
        <title>Paenibacillus radiodurans sp. nov., isolated from the southeastern edge of Tengger Desert.</title>
        <authorList>
            <person name="Zhang G."/>
        </authorList>
    </citation>
    <scope>NUCLEOTIDE SEQUENCE [LARGE SCALE GENOMIC DNA]</scope>
    <source>
        <strain evidence="1 2">CCM 7311</strain>
    </source>
</reference>
<comment type="caution">
    <text evidence="1">The sequence shown here is derived from an EMBL/GenBank/DDBJ whole genome shotgun (WGS) entry which is preliminary data.</text>
</comment>
<keyword evidence="2" id="KW-1185">Reference proteome</keyword>
<sequence>MAKIIYLPLDERPCNIKYPQQLASISDLALTVPPLAMLGDKKEPAQAAPLMDWVLEQSQDADYLIISVDMLVFGGIVPSRLHTLSQDQCIGRLELLKRCKAANPRLRIYAFNLIMRSPAYNSCDEEPDYYALHGADIHRYGWLTDKEERGALSTDEASQFSEIKANIPGELLLDFTGRRQANAQVNSMSIRFVQENIIDHLVIPLDDNSLYGFTSMEQRRLLFQVEEWNLMDRVLIYPGADEIGCTLLARVFCAEKNYVPEAFVRYSSSQGPLIFPRYEDRTLNESIKSHLTAAGAFIADSSVEADFILMVNAPPVSQAEAAESNALYHERHRAYFSEVNLMEFSKAIHTYAGKGKLVALADVSVSNGADRTLMQLLNKLGQLSEISVYAGWNTSGNTIGTVVAHAVILSYYNRSHDMDWAMRSQRSQRFLLYRFLEDWAYQTVVRAEINTAKLLESNPILAKPAEDDEQRVCELITARLNAFHDRYLATLVAETYSIENVRLPWHRPFEVDFELRKLQS</sequence>